<feature type="compositionally biased region" description="Polar residues" evidence="1">
    <location>
        <begin position="103"/>
        <end position="113"/>
    </location>
</feature>
<dbReference type="STRING" id="212818.A0A0D2A6I4"/>
<feature type="compositionally biased region" description="Polar residues" evidence="1">
    <location>
        <begin position="49"/>
        <end position="60"/>
    </location>
</feature>
<dbReference type="Pfam" id="PF07818">
    <property type="entry name" value="HCNGP"/>
    <property type="match status" value="1"/>
</dbReference>
<dbReference type="GO" id="GO:0006355">
    <property type="term" value="P:regulation of DNA-templated transcription"/>
    <property type="evidence" value="ECO:0007669"/>
    <property type="project" value="InterPro"/>
</dbReference>
<dbReference type="GeneID" id="27320176"/>
<protein>
    <recommendedName>
        <fullName evidence="4">HCNGP-like protein</fullName>
    </recommendedName>
</protein>
<dbReference type="EMBL" id="KN847521">
    <property type="protein sequence ID" value="KIV94578.1"/>
    <property type="molecule type" value="Genomic_DNA"/>
</dbReference>
<gene>
    <name evidence="2" type="ORF">PV10_02331</name>
</gene>
<evidence type="ECO:0000256" key="1">
    <source>
        <dbReference type="SAM" id="MobiDB-lite"/>
    </source>
</evidence>
<name>A0A0D2A6I4_EXOME</name>
<feature type="region of interest" description="Disordered" evidence="1">
    <location>
        <begin position="1"/>
        <end position="125"/>
    </location>
</feature>
<dbReference type="OrthoDB" id="1714508at2759"/>
<organism evidence="2 3">
    <name type="scientific">Exophiala mesophila</name>
    <name type="common">Black yeast-like fungus</name>
    <dbReference type="NCBI Taxonomy" id="212818"/>
    <lineage>
        <taxon>Eukaryota</taxon>
        <taxon>Fungi</taxon>
        <taxon>Dikarya</taxon>
        <taxon>Ascomycota</taxon>
        <taxon>Pezizomycotina</taxon>
        <taxon>Eurotiomycetes</taxon>
        <taxon>Chaetothyriomycetidae</taxon>
        <taxon>Chaetothyriales</taxon>
        <taxon>Herpotrichiellaceae</taxon>
        <taxon>Exophiala</taxon>
    </lineage>
</organism>
<feature type="compositionally biased region" description="Basic and acidic residues" evidence="1">
    <location>
        <begin position="88"/>
        <end position="99"/>
    </location>
</feature>
<dbReference type="GO" id="GO:0005634">
    <property type="term" value="C:nucleus"/>
    <property type="evidence" value="ECO:0007669"/>
    <property type="project" value="TreeGrafter"/>
</dbReference>
<feature type="region of interest" description="Disordered" evidence="1">
    <location>
        <begin position="207"/>
        <end position="228"/>
    </location>
</feature>
<dbReference type="InterPro" id="IPR012479">
    <property type="entry name" value="SAP30BP"/>
</dbReference>
<proteinExistence type="predicted"/>
<dbReference type="RefSeq" id="XP_016226152.1">
    <property type="nucleotide sequence ID" value="XM_016366634.1"/>
</dbReference>
<accession>A0A0D2A6I4</accession>
<dbReference type="PANTHER" id="PTHR13464">
    <property type="entry name" value="TRANSCRIPTIONAL REGULATOR PROTEIN HCNGP"/>
    <property type="match status" value="1"/>
</dbReference>
<dbReference type="HOGENOM" id="CLU_064352_1_1_1"/>
<evidence type="ECO:0000313" key="3">
    <source>
        <dbReference type="Proteomes" id="UP000054302"/>
    </source>
</evidence>
<dbReference type="AlphaFoldDB" id="A0A0D2A6I4"/>
<reference evidence="2 3" key="1">
    <citation type="submission" date="2015-01" db="EMBL/GenBank/DDBJ databases">
        <title>The Genome Sequence of Exophiala mesophila CBS40295.</title>
        <authorList>
            <consortium name="The Broad Institute Genomics Platform"/>
            <person name="Cuomo C."/>
            <person name="de Hoog S."/>
            <person name="Gorbushina A."/>
            <person name="Stielow B."/>
            <person name="Teixiera M."/>
            <person name="Abouelleil A."/>
            <person name="Chapman S.B."/>
            <person name="Priest M."/>
            <person name="Young S.K."/>
            <person name="Wortman J."/>
            <person name="Nusbaum C."/>
            <person name="Birren B."/>
        </authorList>
    </citation>
    <scope>NUCLEOTIDE SEQUENCE [LARGE SCALE GENOMIC DNA]</scope>
    <source>
        <strain evidence="2 3">CBS 40295</strain>
    </source>
</reference>
<dbReference type="OMA" id="HAGIDEQ"/>
<keyword evidence="3" id="KW-1185">Reference proteome</keyword>
<evidence type="ECO:0000313" key="2">
    <source>
        <dbReference type="EMBL" id="KIV94578.1"/>
    </source>
</evidence>
<dbReference type="Proteomes" id="UP000054302">
    <property type="component" value="Unassembled WGS sequence"/>
</dbReference>
<evidence type="ECO:0008006" key="4">
    <source>
        <dbReference type="Google" id="ProtNLM"/>
    </source>
</evidence>
<dbReference type="PANTHER" id="PTHR13464:SF0">
    <property type="entry name" value="SAP30-BINDING PROTEIN"/>
    <property type="match status" value="1"/>
</dbReference>
<sequence length="228" mass="24879">MSALVGYDSSSGDEDETLPTKPQRLPSPTQAKEIVPTPTAVSAHHRDTPNQAHVSISGPDSSVAPVMGPALPPPNNDNTDIEGTPSREPTDGYSERDAVRYLTQPSHPMTSLPESPAGSPNPPVEAKFRKFLDLKAKGVHFNEDLGRKSTFRNPSLLSTLMDRAGLNGDDQYKTSVPTSIWDPVHIPPYAFKEELLRTQQTLREQELATKRTLSSAGKRRIEFTSGNP</sequence>
<dbReference type="VEuPathDB" id="FungiDB:PV10_02331"/>